<dbReference type="Proteomes" id="UP000015106">
    <property type="component" value="Chromosome 7"/>
</dbReference>
<keyword evidence="2" id="KW-0472">Membrane</keyword>
<dbReference type="EnsemblPlants" id="TuG1812G0700004633.01.T01">
    <property type="protein sequence ID" value="TuG1812G0700004633.01.T01.cds354217"/>
    <property type="gene ID" value="TuG1812G0700004633.01"/>
</dbReference>
<organism evidence="3 4">
    <name type="scientific">Triticum urartu</name>
    <name type="common">Red wild einkorn</name>
    <name type="synonym">Crithodium urartu</name>
    <dbReference type="NCBI Taxonomy" id="4572"/>
    <lineage>
        <taxon>Eukaryota</taxon>
        <taxon>Viridiplantae</taxon>
        <taxon>Streptophyta</taxon>
        <taxon>Embryophyta</taxon>
        <taxon>Tracheophyta</taxon>
        <taxon>Spermatophyta</taxon>
        <taxon>Magnoliopsida</taxon>
        <taxon>Liliopsida</taxon>
        <taxon>Poales</taxon>
        <taxon>Poaceae</taxon>
        <taxon>BOP clade</taxon>
        <taxon>Pooideae</taxon>
        <taxon>Triticodae</taxon>
        <taxon>Triticeae</taxon>
        <taxon>Triticinae</taxon>
        <taxon>Triticum</taxon>
    </lineage>
</organism>
<keyword evidence="4" id="KW-1185">Reference proteome</keyword>
<accession>A0A8R7R6D0</accession>
<feature type="region of interest" description="Disordered" evidence="1">
    <location>
        <begin position="1"/>
        <end position="43"/>
    </location>
</feature>
<keyword evidence="2" id="KW-1133">Transmembrane helix</keyword>
<keyword evidence="2" id="KW-0812">Transmembrane</keyword>
<reference evidence="3" key="3">
    <citation type="submission" date="2022-06" db="UniProtKB">
        <authorList>
            <consortium name="EnsemblPlants"/>
        </authorList>
    </citation>
    <scope>IDENTIFICATION</scope>
</reference>
<feature type="region of interest" description="Disordered" evidence="1">
    <location>
        <begin position="58"/>
        <end position="88"/>
    </location>
</feature>
<evidence type="ECO:0000256" key="2">
    <source>
        <dbReference type="SAM" id="Phobius"/>
    </source>
</evidence>
<evidence type="ECO:0000256" key="1">
    <source>
        <dbReference type="SAM" id="MobiDB-lite"/>
    </source>
</evidence>
<proteinExistence type="predicted"/>
<feature type="compositionally biased region" description="Gly residues" evidence="1">
    <location>
        <begin position="1"/>
        <end position="10"/>
    </location>
</feature>
<sequence>MRGRAAGGGVQRPPVPVAGGQLPRERGEAGGVRGRAGRADPRGAGAVAAQAAVLLPHLRPGRPGRRRLRLPRHQRQRPRHQPRRRRRPHAAAQLLRMQGAQGLPLRLIGSAIVHACVCMCMYYVSGRVFLLSTSVPVVRKTYLRVERVRWL</sequence>
<dbReference type="Gramene" id="TuG1812G0700004633.01.T01">
    <property type="protein sequence ID" value="TuG1812G0700004633.01.T01.cds354217"/>
    <property type="gene ID" value="TuG1812G0700004633.01"/>
</dbReference>
<reference evidence="4" key="1">
    <citation type="journal article" date="2013" name="Nature">
        <title>Draft genome of the wheat A-genome progenitor Triticum urartu.</title>
        <authorList>
            <person name="Ling H.Q."/>
            <person name="Zhao S."/>
            <person name="Liu D."/>
            <person name="Wang J."/>
            <person name="Sun H."/>
            <person name="Zhang C."/>
            <person name="Fan H."/>
            <person name="Li D."/>
            <person name="Dong L."/>
            <person name="Tao Y."/>
            <person name="Gao C."/>
            <person name="Wu H."/>
            <person name="Li Y."/>
            <person name="Cui Y."/>
            <person name="Guo X."/>
            <person name="Zheng S."/>
            <person name="Wang B."/>
            <person name="Yu K."/>
            <person name="Liang Q."/>
            <person name="Yang W."/>
            <person name="Lou X."/>
            <person name="Chen J."/>
            <person name="Feng M."/>
            <person name="Jian J."/>
            <person name="Zhang X."/>
            <person name="Luo G."/>
            <person name="Jiang Y."/>
            <person name="Liu J."/>
            <person name="Wang Z."/>
            <person name="Sha Y."/>
            <person name="Zhang B."/>
            <person name="Wu H."/>
            <person name="Tang D."/>
            <person name="Shen Q."/>
            <person name="Xue P."/>
            <person name="Zou S."/>
            <person name="Wang X."/>
            <person name="Liu X."/>
            <person name="Wang F."/>
            <person name="Yang Y."/>
            <person name="An X."/>
            <person name="Dong Z."/>
            <person name="Zhang K."/>
            <person name="Zhang X."/>
            <person name="Luo M.C."/>
            <person name="Dvorak J."/>
            <person name="Tong Y."/>
            <person name="Wang J."/>
            <person name="Yang H."/>
            <person name="Li Z."/>
            <person name="Wang D."/>
            <person name="Zhang A."/>
            <person name="Wang J."/>
        </authorList>
    </citation>
    <scope>NUCLEOTIDE SEQUENCE</scope>
    <source>
        <strain evidence="4">cv. G1812</strain>
    </source>
</reference>
<feature type="compositionally biased region" description="Basic residues" evidence="1">
    <location>
        <begin position="59"/>
        <end position="88"/>
    </location>
</feature>
<dbReference type="AlphaFoldDB" id="A0A8R7R6D0"/>
<protein>
    <submittedName>
        <fullName evidence="3">Uncharacterized protein</fullName>
    </submittedName>
</protein>
<name>A0A8R7R6D0_TRIUA</name>
<evidence type="ECO:0000313" key="3">
    <source>
        <dbReference type="EnsemblPlants" id="TuG1812G0700004633.01.T01.cds354217"/>
    </source>
</evidence>
<reference evidence="3" key="2">
    <citation type="submission" date="2018-03" db="EMBL/GenBank/DDBJ databases">
        <title>The Triticum urartu genome reveals the dynamic nature of wheat genome evolution.</title>
        <authorList>
            <person name="Ling H."/>
            <person name="Ma B."/>
            <person name="Shi X."/>
            <person name="Liu H."/>
            <person name="Dong L."/>
            <person name="Sun H."/>
            <person name="Cao Y."/>
            <person name="Gao Q."/>
            <person name="Zheng S."/>
            <person name="Li Y."/>
            <person name="Yu Y."/>
            <person name="Du H."/>
            <person name="Qi M."/>
            <person name="Li Y."/>
            <person name="Yu H."/>
            <person name="Cui Y."/>
            <person name="Wang N."/>
            <person name="Chen C."/>
            <person name="Wu H."/>
            <person name="Zhao Y."/>
            <person name="Zhang J."/>
            <person name="Li Y."/>
            <person name="Zhou W."/>
            <person name="Zhang B."/>
            <person name="Hu W."/>
            <person name="Eijk M."/>
            <person name="Tang J."/>
            <person name="Witsenboer H."/>
            <person name="Zhao S."/>
            <person name="Li Z."/>
            <person name="Zhang A."/>
            <person name="Wang D."/>
            <person name="Liang C."/>
        </authorList>
    </citation>
    <scope>NUCLEOTIDE SEQUENCE [LARGE SCALE GENOMIC DNA]</scope>
    <source>
        <strain evidence="3">cv. G1812</strain>
    </source>
</reference>
<feature type="transmembrane region" description="Helical" evidence="2">
    <location>
        <begin position="103"/>
        <end position="124"/>
    </location>
</feature>
<gene>
    <name evidence="3" type="primary">LOC125524616</name>
</gene>
<evidence type="ECO:0000313" key="4">
    <source>
        <dbReference type="Proteomes" id="UP000015106"/>
    </source>
</evidence>